<evidence type="ECO:0000313" key="5">
    <source>
        <dbReference type="Proteomes" id="UP000818603"/>
    </source>
</evidence>
<organism evidence="2 4">
    <name type="scientific">Aquisalinus luteolus</name>
    <dbReference type="NCBI Taxonomy" id="1566827"/>
    <lineage>
        <taxon>Bacteria</taxon>
        <taxon>Pseudomonadati</taxon>
        <taxon>Pseudomonadota</taxon>
        <taxon>Alphaproteobacteria</taxon>
        <taxon>Parvularculales</taxon>
        <taxon>Parvularculaceae</taxon>
        <taxon>Aquisalinus</taxon>
    </lineage>
</organism>
<keyword evidence="1" id="KW-0812">Transmembrane</keyword>
<comment type="caution">
    <text evidence="2">The sequence shown here is derived from an EMBL/GenBank/DDBJ whole genome shotgun (WGS) entry which is preliminary data.</text>
</comment>
<dbReference type="Proteomes" id="UP000621856">
    <property type="component" value="Unassembled WGS sequence"/>
</dbReference>
<gene>
    <name evidence="3" type="ORF">FF098_014600</name>
    <name evidence="2" type="ORF">GCM10011355_27810</name>
</gene>
<keyword evidence="1" id="KW-1133">Transmembrane helix</keyword>
<proteinExistence type="predicted"/>
<reference evidence="3 5" key="2">
    <citation type="submission" date="2020-02" db="EMBL/GenBank/DDBJ databases">
        <title>Genome sequence of Parvularcula flava strain NH6-79.</title>
        <authorList>
            <person name="Abdul Karim M.H."/>
            <person name="Lam M.Q."/>
            <person name="Chen S.J."/>
            <person name="Yahya A."/>
            <person name="Shahir S."/>
            <person name="Shamsir M.S."/>
            <person name="Chong C.S."/>
        </authorList>
    </citation>
    <scope>NUCLEOTIDE SEQUENCE [LARGE SCALE GENOMIC DNA]</scope>
    <source>
        <strain evidence="3 5">NH6-79</strain>
    </source>
</reference>
<keyword evidence="5" id="KW-1185">Reference proteome</keyword>
<name>A0A8J3A9Z3_9PROT</name>
<evidence type="ECO:0000313" key="2">
    <source>
        <dbReference type="EMBL" id="GGI00164.1"/>
    </source>
</evidence>
<evidence type="ECO:0000313" key="3">
    <source>
        <dbReference type="EMBL" id="NHK29147.1"/>
    </source>
</evidence>
<protein>
    <submittedName>
        <fullName evidence="2">Uncharacterized protein</fullName>
    </submittedName>
</protein>
<dbReference type="AlphaFoldDB" id="A0A8J3A9Z3"/>
<dbReference type="Proteomes" id="UP000818603">
    <property type="component" value="Unassembled WGS sequence"/>
</dbReference>
<reference evidence="2" key="3">
    <citation type="submission" date="2020-09" db="EMBL/GenBank/DDBJ databases">
        <authorList>
            <person name="Sun Q."/>
            <person name="Zhou Y."/>
        </authorList>
    </citation>
    <scope>NUCLEOTIDE SEQUENCE</scope>
    <source>
        <strain evidence="2">CGMCC 1.14984</strain>
    </source>
</reference>
<dbReference type="EMBL" id="BMGZ01000003">
    <property type="protein sequence ID" value="GGI00164.1"/>
    <property type="molecule type" value="Genomic_DNA"/>
</dbReference>
<reference evidence="2" key="1">
    <citation type="journal article" date="2014" name="Int. J. Syst. Evol. Microbiol.">
        <title>Complete genome sequence of Corynebacterium casei LMG S-19264T (=DSM 44701T), isolated from a smear-ripened cheese.</title>
        <authorList>
            <consortium name="US DOE Joint Genome Institute (JGI-PGF)"/>
            <person name="Walter F."/>
            <person name="Albersmeier A."/>
            <person name="Kalinowski J."/>
            <person name="Ruckert C."/>
        </authorList>
    </citation>
    <scope>NUCLEOTIDE SEQUENCE</scope>
    <source>
        <strain evidence="2">CGMCC 1.14984</strain>
    </source>
</reference>
<evidence type="ECO:0000313" key="4">
    <source>
        <dbReference type="Proteomes" id="UP000621856"/>
    </source>
</evidence>
<evidence type="ECO:0000256" key="1">
    <source>
        <dbReference type="SAM" id="Phobius"/>
    </source>
</evidence>
<feature type="transmembrane region" description="Helical" evidence="1">
    <location>
        <begin position="6"/>
        <end position="27"/>
    </location>
</feature>
<dbReference type="RefSeq" id="WP_155141882.1">
    <property type="nucleotide sequence ID" value="NZ_BMGZ01000003.1"/>
</dbReference>
<accession>A0A8J3A9Z3</accession>
<sequence>MSDDMLLGVIIGLVFGFYLGLPAGRAAGIRWARKRLDEEFPEIDTIEKGE</sequence>
<keyword evidence="1" id="KW-0472">Membrane</keyword>
<dbReference type="EMBL" id="VCJR02000003">
    <property type="protein sequence ID" value="NHK29147.1"/>
    <property type="molecule type" value="Genomic_DNA"/>
</dbReference>